<sequence length="259" mass="28026">MSASHRRATTNHIAVLAFPFGTHAGPLLTLVRRLSEAAPHLRFSFLSTARSNASIFSGGSTRPNPNIRPYDVGDGLPEGYVFGGNQVEVVELFLNGAAERFKKGMEAAAAAAGEEIGCVMSDAFFWFAGDMAGAMKVPWVALWTSGPRPLFLHLETDLIRENLKSSGSREKSLDFLPGLGFSSMRVADLPEEVASGSADSPFADMVHKMGHHLPRATSVLINSFQEIDTEMHHLLNSRLQNFLNIGPLNILSPPPPTSE</sequence>
<reference evidence="5" key="1">
    <citation type="submission" date="2025-08" db="UniProtKB">
        <authorList>
            <consortium name="RefSeq"/>
        </authorList>
    </citation>
    <scope>IDENTIFICATION</scope>
</reference>
<keyword evidence="4" id="KW-1185">Reference proteome</keyword>
<dbReference type="Proteomes" id="UP000504603">
    <property type="component" value="Unplaced"/>
</dbReference>
<feature type="non-terminal residue" evidence="5">
    <location>
        <position position="259"/>
    </location>
</feature>
<accession>A0A6J1C0P3</accession>
<organism evidence="4 5">
    <name type="scientific">Momordica charantia</name>
    <name type="common">Bitter gourd</name>
    <name type="synonym">Balsam pear</name>
    <dbReference type="NCBI Taxonomy" id="3673"/>
    <lineage>
        <taxon>Eukaryota</taxon>
        <taxon>Viridiplantae</taxon>
        <taxon>Streptophyta</taxon>
        <taxon>Embryophyta</taxon>
        <taxon>Tracheophyta</taxon>
        <taxon>Spermatophyta</taxon>
        <taxon>Magnoliopsida</taxon>
        <taxon>eudicotyledons</taxon>
        <taxon>Gunneridae</taxon>
        <taxon>Pentapetalae</taxon>
        <taxon>rosids</taxon>
        <taxon>fabids</taxon>
        <taxon>Cucurbitales</taxon>
        <taxon>Cucurbitaceae</taxon>
        <taxon>Momordiceae</taxon>
        <taxon>Momordica</taxon>
    </lineage>
</organism>
<keyword evidence="2" id="KW-0328">Glycosyltransferase</keyword>
<dbReference type="PANTHER" id="PTHR11926:SF774">
    <property type="entry name" value="UDP-GLYCOSYLTRANSFERASE 85A1-RELATED"/>
    <property type="match status" value="1"/>
</dbReference>
<name>A0A6J1C0P3_MOMCH</name>
<dbReference type="FunFam" id="3.40.50.2000:FF:000129">
    <property type="entry name" value="Glycosyltransferase"/>
    <property type="match status" value="1"/>
</dbReference>
<dbReference type="OrthoDB" id="5835829at2759"/>
<proteinExistence type="inferred from homology"/>
<keyword evidence="3" id="KW-0808">Transferase</keyword>
<evidence type="ECO:0000313" key="5">
    <source>
        <dbReference type="RefSeq" id="XP_022135265.1"/>
    </source>
</evidence>
<dbReference type="GeneID" id="111007270"/>
<dbReference type="KEGG" id="mcha:111007270"/>
<evidence type="ECO:0000256" key="2">
    <source>
        <dbReference type="ARBA" id="ARBA00022676"/>
    </source>
</evidence>
<dbReference type="GO" id="GO:0080044">
    <property type="term" value="F:quercetin 7-O-glucosyltransferase activity"/>
    <property type="evidence" value="ECO:0007669"/>
    <property type="project" value="TreeGrafter"/>
</dbReference>
<dbReference type="RefSeq" id="XP_022135265.1">
    <property type="nucleotide sequence ID" value="XM_022279573.1"/>
</dbReference>
<gene>
    <name evidence="5" type="primary">LOC111007270</name>
</gene>
<dbReference type="Gene3D" id="3.40.50.2000">
    <property type="entry name" value="Glycogen Phosphorylase B"/>
    <property type="match status" value="1"/>
</dbReference>
<comment type="similarity">
    <text evidence="1">Belongs to the UDP-glycosyltransferase family.</text>
</comment>
<evidence type="ECO:0000256" key="3">
    <source>
        <dbReference type="ARBA" id="ARBA00022679"/>
    </source>
</evidence>
<dbReference type="PANTHER" id="PTHR11926">
    <property type="entry name" value="GLUCOSYL/GLUCURONOSYL TRANSFERASES"/>
    <property type="match status" value="1"/>
</dbReference>
<protein>
    <submittedName>
        <fullName evidence="5">Anthocyanidin 3-O-glucosyltransferase 2-like</fullName>
    </submittedName>
</protein>
<dbReference type="GO" id="GO:0080043">
    <property type="term" value="F:quercetin 3-O-glucosyltransferase activity"/>
    <property type="evidence" value="ECO:0007669"/>
    <property type="project" value="TreeGrafter"/>
</dbReference>
<dbReference type="SUPFAM" id="SSF53756">
    <property type="entry name" value="UDP-Glycosyltransferase/glycogen phosphorylase"/>
    <property type="match status" value="1"/>
</dbReference>
<dbReference type="AlphaFoldDB" id="A0A6J1C0P3"/>
<evidence type="ECO:0000313" key="4">
    <source>
        <dbReference type="Proteomes" id="UP000504603"/>
    </source>
</evidence>
<evidence type="ECO:0000256" key="1">
    <source>
        <dbReference type="ARBA" id="ARBA00009995"/>
    </source>
</evidence>